<dbReference type="EMBL" id="JAGIOF010000001">
    <property type="protein sequence ID" value="MBP2385420.1"/>
    <property type="molecule type" value="Genomic_DNA"/>
</dbReference>
<protein>
    <submittedName>
        <fullName evidence="2">Para-nitrobenzyl esterase</fullName>
        <ecNumber evidence="2">3.1.1.-</ecNumber>
    </submittedName>
</protein>
<dbReference type="RefSeq" id="WP_209996241.1">
    <property type="nucleotide sequence ID" value="NZ_BAAAJY010000021.1"/>
</dbReference>
<dbReference type="SUPFAM" id="SSF53474">
    <property type="entry name" value="alpha/beta-Hydrolases"/>
    <property type="match status" value="1"/>
</dbReference>
<dbReference type="PANTHER" id="PTHR11559">
    <property type="entry name" value="CARBOXYLESTERASE"/>
    <property type="match status" value="1"/>
</dbReference>
<keyword evidence="2" id="KW-0378">Hydrolase</keyword>
<dbReference type="InterPro" id="IPR029058">
    <property type="entry name" value="AB_hydrolase_fold"/>
</dbReference>
<organism evidence="2 3">
    <name type="scientific">Paeniglutamicibacter kerguelensis</name>
    <dbReference type="NCBI Taxonomy" id="254788"/>
    <lineage>
        <taxon>Bacteria</taxon>
        <taxon>Bacillati</taxon>
        <taxon>Actinomycetota</taxon>
        <taxon>Actinomycetes</taxon>
        <taxon>Micrococcales</taxon>
        <taxon>Micrococcaceae</taxon>
        <taxon>Paeniglutamicibacter</taxon>
    </lineage>
</organism>
<dbReference type="GO" id="GO:0016787">
    <property type="term" value="F:hydrolase activity"/>
    <property type="evidence" value="ECO:0007669"/>
    <property type="project" value="UniProtKB-KW"/>
</dbReference>
<evidence type="ECO:0000313" key="3">
    <source>
        <dbReference type="Proteomes" id="UP001296993"/>
    </source>
</evidence>
<dbReference type="Gene3D" id="3.40.50.1820">
    <property type="entry name" value="alpha/beta hydrolase"/>
    <property type="match status" value="1"/>
</dbReference>
<evidence type="ECO:0000313" key="2">
    <source>
        <dbReference type="EMBL" id="MBP2385420.1"/>
    </source>
</evidence>
<keyword evidence="3" id="KW-1185">Reference proteome</keyword>
<dbReference type="InterPro" id="IPR050309">
    <property type="entry name" value="Type-B_Carboxylest/Lipase"/>
</dbReference>
<name>A0ABS4XAC1_9MICC</name>
<accession>A0ABS4XAC1</accession>
<dbReference type="Proteomes" id="UP001296993">
    <property type="component" value="Unassembled WGS sequence"/>
</dbReference>
<feature type="domain" description="Carboxylesterase type B" evidence="1">
    <location>
        <begin position="16"/>
        <end position="456"/>
    </location>
</feature>
<comment type="caution">
    <text evidence="2">The sequence shown here is derived from an EMBL/GenBank/DDBJ whole genome shotgun (WGS) entry which is preliminary data.</text>
</comment>
<evidence type="ECO:0000259" key="1">
    <source>
        <dbReference type="Pfam" id="PF00135"/>
    </source>
</evidence>
<sequence>MSVSDQQQVVPVIRRTLSGPVEGVLAGGIERFMGIPYAAAPVGELRFALPVLPQRWTEPRPATDPGPTAPQVAYEGPLGRLLPTVIISGDDYLNVNIFAPPRRGDTLRPVLVWFHGGSLSHGSNALPGYDGSAFARDAVVFVSVNYRLGVEGFSVLEDAPLNLGLADQIAALEWVKANISAFGGDPAQVTACGQSAGGNTLAALLAHPRANSLMARAIIQSAPLSAQPASKARRISQRIAQDLGIQDAREDFMAKTPAELLASQARVLSGVTALSGGPQFALAIDPELVPIDPLAALIDGEGSNVPLMIGTTTEEARLWLVPTGLDARINGLYLAMARRKAGIPRSALKLFQRNRPGATPGEILGALLTDKLLRVPMSKVADARYHARAQTHVYEFAWKSPVEELGAAHAVDLPFVFDNVTLPDSVGLVGNAAPHSLASSMHEAWVCFATMGDPGWPAWDFSRPVKTFDGKKNPVLFSPRDDECEALG</sequence>
<dbReference type="InterPro" id="IPR002018">
    <property type="entry name" value="CarbesteraseB"/>
</dbReference>
<dbReference type="Pfam" id="PF00135">
    <property type="entry name" value="COesterase"/>
    <property type="match status" value="1"/>
</dbReference>
<gene>
    <name evidence="2" type="ORF">JOF47_000931</name>
</gene>
<proteinExistence type="predicted"/>
<reference evidence="2 3" key="1">
    <citation type="submission" date="2021-03" db="EMBL/GenBank/DDBJ databases">
        <title>Sequencing the genomes of 1000 actinobacteria strains.</title>
        <authorList>
            <person name="Klenk H.-P."/>
        </authorList>
    </citation>
    <scope>NUCLEOTIDE SEQUENCE [LARGE SCALE GENOMIC DNA]</scope>
    <source>
        <strain evidence="2 3">DSM 15797</strain>
    </source>
</reference>
<dbReference type="EC" id="3.1.1.-" evidence="2"/>